<evidence type="ECO:0000313" key="3">
    <source>
        <dbReference type="EMBL" id="OBR85506.1"/>
    </source>
</evidence>
<accession>A0A1A6A625</accession>
<feature type="chain" id="PRO_5008342141" description="ER membrane protein complex subunit 10" evidence="2">
    <location>
        <begin position="23"/>
        <end position="231"/>
    </location>
</feature>
<dbReference type="RefSeq" id="XP_018263348.1">
    <property type="nucleotide sequence ID" value="XM_018408137.1"/>
</dbReference>
<evidence type="ECO:0000256" key="1">
    <source>
        <dbReference type="SAM" id="MobiDB-lite"/>
    </source>
</evidence>
<dbReference type="EMBL" id="CP144534">
    <property type="protein sequence ID" value="WWC61596.1"/>
    <property type="molecule type" value="Genomic_DNA"/>
</dbReference>
<keyword evidence="5" id="KW-1185">Reference proteome</keyword>
<keyword evidence="2" id="KW-0732">Signal</keyword>
<name>A0A1A6A625_9TREE</name>
<dbReference type="STRING" id="1296121.A0A1A6A625"/>
<dbReference type="CDD" id="cd22209">
    <property type="entry name" value="EMC10"/>
    <property type="match status" value="1"/>
</dbReference>
<proteinExistence type="predicted"/>
<evidence type="ECO:0000313" key="5">
    <source>
        <dbReference type="Proteomes" id="UP000078595"/>
    </source>
</evidence>
<feature type="signal peptide" evidence="2">
    <location>
        <begin position="1"/>
        <end position="22"/>
    </location>
</feature>
<dbReference type="GeneID" id="28968541"/>
<dbReference type="VEuPathDB" id="FungiDB:I303_04842"/>
<reference evidence="3" key="1">
    <citation type="submission" date="2013-07" db="EMBL/GenBank/DDBJ databases">
        <title>The Genome Sequence of Cryptococcus dejecticola CBS10117.</title>
        <authorList>
            <consortium name="The Broad Institute Genome Sequencing Platform"/>
            <person name="Cuomo C."/>
            <person name="Litvintseva A."/>
            <person name="Chen Y."/>
            <person name="Heitman J."/>
            <person name="Sun S."/>
            <person name="Springer D."/>
            <person name="Dromer F."/>
            <person name="Young S.K."/>
            <person name="Zeng Q."/>
            <person name="Gargeya S."/>
            <person name="Fitzgerald M."/>
            <person name="Abouelleil A."/>
            <person name="Alvarado L."/>
            <person name="Berlin A.M."/>
            <person name="Chapman S.B."/>
            <person name="Dewar J."/>
            <person name="Goldberg J."/>
            <person name="Griggs A."/>
            <person name="Gujja S."/>
            <person name="Hansen M."/>
            <person name="Howarth C."/>
            <person name="Imamovic A."/>
            <person name="Larimer J."/>
            <person name="McCowan C."/>
            <person name="Murphy C."/>
            <person name="Pearson M."/>
            <person name="Priest M."/>
            <person name="Roberts A."/>
            <person name="Saif S."/>
            <person name="Shea T."/>
            <person name="Sykes S."/>
            <person name="Wortman J."/>
            <person name="Nusbaum C."/>
            <person name="Birren B."/>
        </authorList>
    </citation>
    <scope>NUCLEOTIDE SEQUENCE [LARGE SCALE GENOMIC DNA]</scope>
    <source>
        <strain evidence="3">CBS 10117</strain>
    </source>
</reference>
<dbReference type="EMBL" id="KI894031">
    <property type="protein sequence ID" value="OBR85506.1"/>
    <property type="molecule type" value="Genomic_DNA"/>
</dbReference>
<feature type="region of interest" description="Disordered" evidence="1">
    <location>
        <begin position="174"/>
        <end position="193"/>
    </location>
</feature>
<dbReference type="Proteomes" id="UP000078595">
    <property type="component" value="Chromosome 5"/>
</dbReference>
<reference evidence="4" key="2">
    <citation type="submission" date="2013-07" db="EMBL/GenBank/DDBJ databases">
        <authorList>
            <consortium name="The Broad Institute Genome Sequencing Platform"/>
            <person name="Cuomo C."/>
            <person name="Litvintseva A."/>
            <person name="Chen Y."/>
            <person name="Heitman J."/>
            <person name="Sun S."/>
            <person name="Springer D."/>
            <person name="Dromer F."/>
            <person name="Young S.K."/>
            <person name="Zeng Q."/>
            <person name="Gargeya S."/>
            <person name="Fitzgerald M."/>
            <person name="Abouelleil A."/>
            <person name="Alvarado L."/>
            <person name="Berlin A.M."/>
            <person name="Chapman S.B."/>
            <person name="Dewar J."/>
            <person name="Goldberg J."/>
            <person name="Griggs A."/>
            <person name="Gujja S."/>
            <person name="Hansen M."/>
            <person name="Howarth C."/>
            <person name="Imamovic A."/>
            <person name="Larimer J."/>
            <person name="McCowan C."/>
            <person name="Murphy C."/>
            <person name="Pearson M."/>
            <person name="Priest M."/>
            <person name="Roberts A."/>
            <person name="Saif S."/>
            <person name="Shea T."/>
            <person name="Sykes S."/>
            <person name="Wortman J."/>
            <person name="Nusbaum C."/>
            <person name="Birren B."/>
        </authorList>
    </citation>
    <scope>NUCLEOTIDE SEQUENCE</scope>
    <source>
        <strain evidence="4">CBS 10117</strain>
    </source>
</reference>
<dbReference type="AlphaFoldDB" id="A0A1A6A625"/>
<evidence type="ECO:0000256" key="2">
    <source>
        <dbReference type="SAM" id="SignalP"/>
    </source>
</evidence>
<dbReference type="Pfam" id="PF21203">
    <property type="entry name" value="ECM10"/>
    <property type="match status" value="1"/>
</dbReference>
<gene>
    <name evidence="3" type="ORF">I303_04842</name>
    <name evidence="4" type="ORF">I303_104180</name>
</gene>
<reference evidence="4" key="3">
    <citation type="submission" date="2024-02" db="EMBL/GenBank/DDBJ databases">
        <title>Comparative genomics of Cryptococcus and Kwoniella reveals pathogenesis evolution and contrasting modes of karyotype evolution via chromosome fusion or intercentromeric recombination.</title>
        <authorList>
            <person name="Coelho M.A."/>
            <person name="David-Palma M."/>
            <person name="Shea T."/>
            <person name="Bowers K."/>
            <person name="McGinley-Smith S."/>
            <person name="Mohammad A.W."/>
            <person name="Gnirke A."/>
            <person name="Yurkov A.M."/>
            <person name="Nowrousian M."/>
            <person name="Sun S."/>
            <person name="Cuomo C.A."/>
            <person name="Heitman J."/>
        </authorList>
    </citation>
    <scope>NUCLEOTIDE SEQUENCE</scope>
    <source>
        <strain evidence="4">CBS 10117</strain>
    </source>
</reference>
<protein>
    <recommendedName>
        <fullName evidence="6">ER membrane protein complex subunit 10</fullName>
    </recommendedName>
</protein>
<evidence type="ECO:0008006" key="6">
    <source>
        <dbReference type="Google" id="ProtNLM"/>
    </source>
</evidence>
<organism evidence="3">
    <name type="scientific">Kwoniella dejecticola CBS 10117</name>
    <dbReference type="NCBI Taxonomy" id="1296121"/>
    <lineage>
        <taxon>Eukaryota</taxon>
        <taxon>Fungi</taxon>
        <taxon>Dikarya</taxon>
        <taxon>Basidiomycota</taxon>
        <taxon>Agaricomycotina</taxon>
        <taxon>Tremellomycetes</taxon>
        <taxon>Tremellales</taxon>
        <taxon>Cryptococcaceae</taxon>
        <taxon>Kwoniella</taxon>
    </lineage>
</organism>
<evidence type="ECO:0000313" key="4">
    <source>
        <dbReference type="EMBL" id="WWC61596.1"/>
    </source>
</evidence>
<dbReference type="KEGG" id="kdj:28968541"/>
<dbReference type="OrthoDB" id="1894652at2759"/>
<sequence>MRTTLLSTAILVLSSASSTTLAESIPIYKLHHRFLPHPSPQSPPTYLPLGNFNVLDDSPHSSAIALLPSEGVENTSIGGQSDDGKGWYQFAVQLGEHDTPEEWLMTSTRSCYLASSPPKIEIHLSSSSIPSSISILPTSTDGCSFNNTTTQSVTLPLLTELVVEFPKSSYRTISPNLAPPPTVDPSTGSPAPPEVEKSFMQKYWMYIVGLALFFAVQMGPDEPKGATPAAK</sequence>